<evidence type="ECO:0000313" key="2">
    <source>
        <dbReference type="Proteomes" id="UP000471745"/>
    </source>
</evidence>
<dbReference type="Proteomes" id="UP000471745">
    <property type="component" value="Unassembled WGS sequence"/>
</dbReference>
<reference evidence="1 2" key="1">
    <citation type="submission" date="2020-01" db="EMBL/GenBank/DDBJ databases">
        <title>Insect and environment-associated Actinomycetes.</title>
        <authorList>
            <person name="Currrie C."/>
            <person name="Chevrette M."/>
            <person name="Carlson C."/>
            <person name="Stubbendieck R."/>
            <person name="Wendt-Pienkowski E."/>
        </authorList>
    </citation>
    <scope>NUCLEOTIDE SEQUENCE [LARGE SCALE GENOMIC DNA]</scope>
    <source>
        <strain evidence="1 2">SID8189</strain>
    </source>
</reference>
<gene>
    <name evidence="1" type="ORF">G3I18_16355</name>
</gene>
<proteinExistence type="predicted"/>
<dbReference type="EMBL" id="JAAGNA010000553">
    <property type="protein sequence ID" value="NEC50134.1"/>
    <property type="molecule type" value="Genomic_DNA"/>
</dbReference>
<organism evidence="1 2">
    <name type="scientific">Actinospica acidiphila</name>
    <dbReference type="NCBI Taxonomy" id="304899"/>
    <lineage>
        <taxon>Bacteria</taxon>
        <taxon>Bacillati</taxon>
        <taxon>Actinomycetota</taxon>
        <taxon>Actinomycetes</taxon>
        <taxon>Catenulisporales</taxon>
        <taxon>Actinospicaceae</taxon>
        <taxon>Actinospica</taxon>
    </lineage>
</organism>
<dbReference type="GO" id="GO:0016787">
    <property type="term" value="F:hydrolase activity"/>
    <property type="evidence" value="ECO:0007669"/>
    <property type="project" value="UniProtKB-KW"/>
</dbReference>
<protein>
    <submittedName>
        <fullName evidence="1">Glycoside hydrolase family 3 protein</fullName>
    </submittedName>
</protein>
<evidence type="ECO:0000313" key="1">
    <source>
        <dbReference type="EMBL" id="NEC50134.1"/>
    </source>
</evidence>
<comment type="caution">
    <text evidence="1">The sequence shown here is derived from an EMBL/GenBank/DDBJ whole genome shotgun (WGS) entry which is preliminary data.</text>
</comment>
<keyword evidence="2" id="KW-1185">Reference proteome</keyword>
<sequence length="80" mass="7984">DAGAEALRAAGGRRVVAVVRDEHRHPWMGAALDTLLAAGPDTVVVEMGIPQSAPRGALHIATHGAARVCGVAAAEAVLAG</sequence>
<accession>A0A9X5HCL1</accession>
<name>A0A9X5HCL1_9ACTN</name>
<feature type="non-terminal residue" evidence="1">
    <location>
        <position position="1"/>
    </location>
</feature>
<dbReference type="AlphaFoldDB" id="A0A9X5HCL1"/>
<keyword evidence="1" id="KW-0378">Hydrolase</keyword>